<comment type="caution">
    <text evidence="1">The sequence shown here is derived from an EMBL/GenBank/DDBJ whole genome shotgun (WGS) entry which is preliminary data.</text>
</comment>
<proteinExistence type="predicted"/>
<name>A0ABQ6FS46_9CHLR</name>
<dbReference type="EMBL" id="BSRI01000002">
    <property type="protein sequence ID" value="GLV57090.1"/>
    <property type="molecule type" value="Genomic_DNA"/>
</dbReference>
<keyword evidence="2" id="KW-1185">Reference proteome</keyword>
<reference evidence="1 2" key="1">
    <citation type="submission" date="2023-02" db="EMBL/GenBank/DDBJ databases">
        <title>Dictyobacter halimunensis sp. nov., a new member of the class Ktedonobacteria from forest soil in a geothermal area.</title>
        <authorList>
            <person name="Rachmania M.K."/>
            <person name="Ningsih F."/>
            <person name="Sakai Y."/>
            <person name="Yabe S."/>
            <person name="Yokota A."/>
            <person name="Sjamsuridzal W."/>
        </authorList>
    </citation>
    <scope>NUCLEOTIDE SEQUENCE [LARGE SCALE GENOMIC DNA]</scope>
    <source>
        <strain evidence="1 2">S3.2.2.5</strain>
    </source>
</reference>
<accession>A0ABQ6FS46</accession>
<gene>
    <name evidence="1" type="ORF">KDH_39280</name>
</gene>
<sequence length="63" mass="7296">MLNGYIGEHVVVLDSMFILHETPTEFCTPPYLFLVIHSTVVLQNYFTSRQTFIHLGHGRIYVV</sequence>
<evidence type="ECO:0000313" key="1">
    <source>
        <dbReference type="EMBL" id="GLV57090.1"/>
    </source>
</evidence>
<organism evidence="1 2">
    <name type="scientific">Dictyobacter halimunensis</name>
    <dbReference type="NCBI Taxonomy" id="3026934"/>
    <lineage>
        <taxon>Bacteria</taxon>
        <taxon>Bacillati</taxon>
        <taxon>Chloroflexota</taxon>
        <taxon>Ktedonobacteria</taxon>
        <taxon>Ktedonobacterales</taxon>
        <taxon>Dictyobacteraceae</taxon>
        <taxon>Dictyobacter</taxon>
    </lineage>
</organism>
<evidence type="ECO:0000313" key="2">
    <source>
        <dbReference type="Proteomes" id="UP001344906"/>
    </source>
</evidence>
<protein>
    <submittedName>
        <fullName evidence="1">Uncharacterized protein</fullName>
    </submittedName>
</protein>
<dbReference type="Proteomes" id="UP001344906">
    <property type="component" value="Unassembled WGS sequence"/>
</dbReference>